<dbReference type="EMBL" id="QPKB01000005">
    <property type="protein sequence ID" value="RWR84326.1"/>
    <property type="molecule type" value="Genomic_DNA"/>
</dbReference>
<comment type="caution">
    <text evidence="1">The sequence shown here is derived from an EMBL/GenBank/DDBJ whole genome shotgun (WGS) entry which is preliminary data.</text>
</comment>
<dbReference type="AlphaFoldDB" id="A0A3S3N2P4"/>
<dbReference type="PANTHER" id="PTHR35162">
    <property type="entry name" value="OS08G0516600 PROTEIN"/>
    <property type="match status" value="1"/>
</dbReference>
<organism evidence="1 2">
    <name type="scientific">Cinnamomum micranthum f. kanehirae</name>
    <dbReference type="NCBI Taxonomy" id="337451"/>
    <lineage>
        <taxon>Eukaryota</taxon>
        <taxon>Viridiplantae</taxon>
        <taxon>Streptophyta</taxon>
        <taxon>Embryophyta</taxon>
        <taxon>Tracheophyta</taxon>
        <taxon>Spermatophyta</taxon>
        <taxon>Magnoliopsida</taxon>
        <taxon>Magnoliidae</taxon>
        <taxon>Laurales</taxon>
        <taxon>Lauraceae</taxon>
        <taxon>Cinnamomum</taxon>
    </lineage>
</organism>
<gene>
    <name evidence="1" type="ORF">CKAN_01312700</name>
</gene>
<protein>
    <submittedName>
        <fullName evidence="1">Cyclin-dependent protein kinase inhibitor SMR6-like protein</fullName>
    </submittedName>
</protein>
<dbReference type="Proteomes" id="UP000283530">
    <property type="component" value="Unassembled WGS sequence"/>
</dbReference>
<accession>A0A3S3N2P4</accession>
<evidence type="ECO:0000313" key="2">
    <source>
        <dbReference type="Proteomes" id="UP000283530"/>
    </source>
</evidence>
<proteinExistence type="predicted"/>
<dbReference type="InterPro" id="IPR053115">
    <property type="entry name" value="CDK_inhibitor"/>
</dbReference>
<name>A0A3S3N2P4_9MAGN</name>
<reference evidence="1 2" key="1">
    <citation type="journal article" date="2019" name="Nat. Plants">
        <title>Stout camphor tree genome fills gaps in understanding of flowering plant genome evolution.</title>
        <authorList>
            <person name="Chaw S.M."/>
            <person name="Liu Y.C."/>
            <person name="Wu Y.W."/>
            <person name="Wang H.Y."/>
            <person name="Lin C.I."/>
            <person name="Wu C.S."/>
            <person name="Ke H.M."/>
            <person name="Chang L.Y."/>
            <person name="Hsu C.Y."/>
            <person name="Yang H.T."/>
            <person name="Sudianto E."/>
            <person name="Hsu M.H."/>
            <person name="Wu K.P."/>
            <person name="Wang L.N."/>
            <person name="Leebens-Mack J.H."/>
            <person name="Tsai I.J."/>
        </authorList>
    </citation>
    <scope>NUCLEOTIDE SEQUENCE [LARGE SCALE GENOMIC DNA]</scope>
    <source>
        <strain evidence="2">cv. Chaw 1501</strain>
        <tissue evidence="1">Young leaves</tissue>
    </source>
</reference>
<sequence>MGSEGVKELLSIAPVQTKIKDSLETVVGECYTPKSNDHRIKPVLVCPPAPKKQPPIKRKLMPPQQGFFIVPCDLSSIFIPIPTPPMKKIRAG</sequence>
<evidence type="ECO:0000313" key="1">
    <source>
        <dbReference type="EMBL" id="RWR84326.1"/>
    </source>
</evidence>
<dbReference type="PANTHER" id="PTHR35162:SF2">
    <property type="entry name" value="OS08G0516600 PROTEIN"/>
    <property type="match status" value="1"/>
</dbReference>
<keyword evidence="2" id="KW-1185">Reference proteome</keyword>
<dbReference type="OrthoDB" id="662905at2759"/>